<dbReference type="EMBL" id="BORC01000009">
    <property type="protein sequence ID" value="GIN63917.1"/>
    <property type="molecule type" value="Genomic_DNA"/>
</dbReference>
<accession>A0A919WLI1</accession>
<dbReference type="AlphaFoldDB" id="A0A919WLI1"/>
<proteinExistence type="inferred from homology"/>
<dbReference type="GO" id="GO:0005615">
    <property type="term" value="C:extracellular space"/>
    <property type="evidence" value="ECO:0007669"/>
    <property type="project" value="InterPro"/>
</dbReference>
<feature type="domain" description="Serpin" evidence="2">
    <location>
        <begin position="41"/>
        <end position="400"/>
    </location>
</feature>
<dbReference type="SUPFAM" id="SSF56574">
    <property type="entry name" value="Serpins"/>
    <property type="match status" value="1"/>
</dbReference>
<gene>
    <name evidence="3" type="ORF">J27TS8_39100</name>
</gene>
<comment type="similarity">
    <text evidence="1">Belongs to the serpin family.</text>
</comment>
<comment type="caution">
    <text evidence="3">The sequence shown here is derived from an EMBL/GenBank/DDBJ whole genome shotgun (WGS) entry which is preliminary data.</text>
</comment>
<dbReference type="InterPro" id="IPR042185">
    <property type="entry name" value="Serpin_sf_2"/>
</dbReference>
<dbReference type="RefSeq" id="WP_212934301.1">
    <property type="nucleotide sequence ID" value="NZ_BORC01000009.1"/>
</dbReference>
<name>A0A919WLI1_9BACI</name>
<evidence type="ECO:0000313" key="3">
    <source>
        <dbReference type="EMBL" id="GIN63917.1"/>
    </source>
</evidence>
<dbReference type="InterPro" id="IPR023795">
    <property type="entry name" value="Serpin_CS"/>
</dbReference>
<evidence type="ECO:0000259" key="2">
    <source>
        <dbReference type="SMART" id="SM00093"/>
    </source>
</evidence>
<dbReference type="Pfam" id="PF00079">
    <property type="entry name" value="Serpin"/>
    <property type="match status" value="1"/>
</dbReference>
<dbReference type="Proteomes" id="UP000682111">
    <property type="component" value="Unassembled WGS sequence"/>
</dbReference>
<dbReference type="Gene3D" id="2.30.39.10">
    <property type="entry name" value="Alpha-1-antitrypsin, domain 1"/>
    <property type="match status" value="1"/>
</dbReference>
<organism evidence="3 4">
    <name type="scientific">Robertmurraya siralis</name>
    <dbReference type="NCBI Taxonomy" id="77777"/>
    <lineage>
        <taxon>Bacteria</taxon>
        <taxon>Bacillati</taxon>
        <taxon>Bacillota</taxon>
        <taxon>Bacilli</taxon>
        <taxon>Bacillales</taxon>
        <taxon>Bacillaceae</taxon>
        <taxon>Robertmurraya</taxon>
    </lineage>
</organism>
<dbReference type="InterPro" id="IPR023796">
    <property type="entry name" value="Serpin_dom"/>
</dbReference>
<sequence>MLSILMTIVIVTTGCGKETSNADFQKDDYQEIVASNNQLGFELLSKVEPNDDGNILISPISLFMALSMVFNGADGVTKDEMTNVLNSKGIDAEKLNQANASMASMLQKDSKKIQLNVANSIWLNEAYQFQADFAQNNQDYYNAMIEEIDPSAPKSAKKINNWVKENTNKKIEKIVSDQLDPSLVAMLVNAIYFHGEWKYGFNKNQTESRPFYSDGGTIIDLPAMLLNEELPYMENEDFQAVSLPYGDGEMSMKIFLPRESSSLEELEQIFSYDNWIKWNSHFQEKEGTMLLPKFQMEYETLLNDALIALGMPSAFNDDANFSNMFEGASSVAISEVKQKTFLNVNEEGAEAAAVTSVTMEESAKITSEEPFYMDVNRPFVIVMTDEQSGTILFIGAISNPKEGK</sequence>
<dbReference type="InterPro" id="IPR036186">
    <property type="entry name" value="Serpin_sf"/>
</dbReference>
<reference evidence="3" key="1">
    <citation type="submission" date="2021-03" db="EMBL/GenBank/DDBJ databases">
        <title>Antimicrobial resistance genes in bacteria isolated from Japanese honey, and their potential for conferring macrolide and lincosamide resistance in the American foulbrood pathogen Paenibacillus larvae.</title>
        <authorList>
            <person name="Okamoto M."/>
            <person name="Kumagai M."/>
            <person name="Kanamori H."/>
            <person name="Takamatsu D."/>
        </authorList>
    </citation>
    <scope>NUCLEOTIDE SEQUENCE</scope>
    <source>
        <strain evidence="3">J27TS8</strain>
    </source>
</reference>
<keyword evidence="4" id="KW-1185">Reference proteome</keyword>
<dbReference type="InterPro" id="IPR042178">
    <property type="entry name" value="Serpin_sf_1"/>
</dbReference>
<dbReference type="Gene3D" id="3.30.497.10">
    <property type="entry name" value="Antithrombin, subunit I, domain 2"/>
    <property type="match status" value="1"/>
</dbReference>
<dbReference type="PROSITE" id="PS00284">
    <property type="entry name" value="SERPIN"/>
    <property type="match status" value="1"/>
</dbReference>
<evidence type="ECO:0000256" key="1">
    <source>
        <dbReference type="RuleBase" id="RU000411"/>
    </source>
</evidence>
<dbReference type="PANTHER" id="PTHR11461">
    <property type="entry name" value="SERINE PROTEASE INHIBITOR, SERPIN"/>
    <property type="match status" value="1"/>
</dbReference>
<dbReference type="PANTHER" id="PTHR11461:SF211">
    <property type="entry name" value="GH10112P-RELATED"/>
    <property type="match status" value="1"/>
</dbReference>
<evidence type="ECO:0000313" key="4">
    <source>
        <dbReference type="Proteomes" id="UP000682111"/>
    </source>
</evidence>
<dbReference type="InterPro" id="IPR000215">
    <property type="entry name" value="Serpin_fam"/>
</dbReference>
<dbReference type="GO" id="GO:0004867">
    <property type="term" value="F:serine-type endopeptidase inhibitor activity"/>
    <property type="evidence" value="ECO:0007669"/>
    <property type="project" value="InterPro"/>
</dbReference>
<dbReference type="SMART" id="SM00093">
    <property type="entry name" value="SERPIN"/>
    <property type="match status" value="1"/>
</dbReference>
<protein>
    <submittedName>
        <fullName evidence="3">Serpin</fullName>
    </submittedName>
</protein>
<dbReference type="CDD" id="cd19588">
    <property type="entry name" value="serpin_miropin-like"/>
    <property type="match status" value="1"/>
</dbReference>